<keyword evidence="5" id="KW-1133">Transmembrane helix</keyword>
<proteinExistence type="inferred from homology"/>
<keyword evidence="3" id="KW-1003">Cell membrane</keyword>
<evidence type="ECO:0000256" key="5">
    <source>
        <dbReference type="ARBA" id="ARBA00022989"/>
    </source>
</evidence>
<organism evidence="7 8">
    <name type="scientific">Pseudaquabacterium terrae</name>
    <dbReference type="NCBI Taxonomy" id="2732868"/>
    <lineage>
        <taxon>Bacteria</taxon>
        <taxon>Pseudomonadati</taxon>
        <taxon>Pseudomonadota</taxon>
        <taxon>Betaproteobacteria</taxon>
        <taxon>Burkholderiales</taxon>
        <taxon>Sphaerotilaceae</taxon>
        <taxon>Pseudaquabacterium</taxon>
    </lineage>
</organism>
<gene>
    <name evidence="7" type="ORF">HLB44_30180</name>
</gene>
<dbReference type="RefSeq" id="WP_173132119.1">
    <property type="nucleotide sequence ID" value="NZ_JABRWJ010000011.1"/>
</dbReference>
<dbReference type="NCBIfam" id="NF006520">
    <property type="entry name" value="PRK08965.1-4"/>
    <property type="match status" value="1"/>
</dbReference>
<evidence type="ECO:0000256" key="2">
    <source>
        <dbReference type="ARBA" id="ARBA00006228"/>
    </source>
</evidence>
<sequence length="163" mass="18010">MRRWVQSPLLSAALAVMWLALNRSVSMGHVLLAVLLGLVLPLLLSPLRPTPGPMRRPMVVLRLVLRVGADVVVSALQVGRGVLTAHRREPRARFVLIPLELRDLHGLAALAVITTVVPGTVWAELAPDRSALLLHVFDVDTDDAEFAAHFKARYERPLLEIFQ</sequence>
<dbReference type="Proteomes" id="UP000737171">
    <property type="component" value="Unassembled WGS sequence"/>
</dbReference>
<dbReference type="PANTHER" id="PTHR34584:SF1">
    <property type="entry name" value="NA(+)_H(+) ANTIPORTER SUBUNIT E1"/>
    <property type="match status" value="1"/>
</dbReference>
<keyword evidence="8" id="KW-1185">Reference proteome</keyword>
<keyword evidence="6" id="KW-0472">Membrane</keyword>
<dbReference type="Pfam" id="PF01899">
    <property type="entry name" value="MNHE"/>
    <property type="match status" value="1"/>
</dbReference>
<evidence type="ECO:0000256" key="3">
    <source>
        <dbReference type="ARBA" id="ARBA00022475"/>
    </source>
</evidence>
<reference evidence="7 8" key="1">
    <citation type="submission" date="2020-05" db="EMBL/GenBank/DDBJ databases">
        <title>Aquincola sp. isolate from soil.</title>
        <authorList>
            <person name="Han J."/>
            <person name="Kim D.-U."/>
        </authorList>
    </citation>
    <scope>NUCLEOTIDE SEQUENCE [LARGE SCALE GENOMIC DNA]</scope>
    <source>
        <strain evidence="7 8">S2</strain>
    </source>
</reference>
<comment type="subcellular location">
    <subcellularLocation>
        <location evidence="1">Cell membrane</location>
        <topology evidence="1">Multi-pass membrane protein</topology>
    </subcellularLocation>
</comment>
<evidence type="ECO:0000256" key="4">
    <source>
        <dbReference type="ARBA" id="ARBA00022692"/>
    </source>
</evidence>
<keyword evidence="4" id="KW-0812">Transmembrane</keyword>
<dbReference type="EMBL" id="JABRWJ010000011">
    <property type="protein sequence ID" value="NRF71267.1"/>
    <property type="molecule type" value="Genomic_DNA"/>
</dbReference>
<dbReference type="PANTHER" id="PTHR34584">
    <property type="entry name" value="NA(+)/H(+) ANTIPORTER SUBUNIT E1"/>
    <property type="match status" value="1"/>
</dbReference>
<accession>A0ABX2ERB7</accession>
<name>A0ABX2ERB7_9BURK</name>
<evidence type="ECO:0000313" key="8">
    <source>
        <dbReference type="Proteomes" id="UP000737171"/>
    </source>
</evidence>
<comment type="similarity">
    <text evidence="2">Belongs to the CPA3 antiporters (TC 2.A.63) subunit E family.</text>
</comment>
<comment type="caution">
    <text evidence="7">The sequence shown here is derived from an EMBL/GenBank/DDBJ whole genome shotgun (WGS) entry which is preliminary data.</text>
</comment>
<dbReference type="PIRSF" id="PIRSF019239">
    <property type="entry name" value="MrpE"/>
    <property type="match status" value="1"/>
</dbReference>
<evidence type="ECO:0000256" key="6">
    <source>
        <dbReference type="ARBA" id="ARBA00023136"/>
    </source>
</evidence>
<evidence type="ECO:0000313" key="7">
    <source>
        <dbReference type="EMBL" id="NRF71267.1"/>
    </source>
</evidence>
<evidence type="ECO:0000256" key="1">
    <source>
        <dbReference type="ARBA" id="ARBA00004651"/>
    </source>
</evidence>
<dbReference type="InterPro" id="IPR002758">
    <property type="entry name" value="Cation_antiport_E"/>
</dbReference>
<protein>
    <submittedName>
        <fullName evidence="7">Na+/H+ antiporter subunit E</fullName>
    </submittedName>
</protein>